<name>A0A7T7KMV4_9HYPH</name>
<evidence type="ECO:0000256" key="1">
    <source>
        <dbReference type="SAM" id="MobiDB-lite"/>
    </source>
</evidence>
<gene>
    <name evidence="2" type="ORF">JET14_03805</name>
</gene>
<accession>A0A7T7KMV4</accession>
<proteinExistence type="predicted"/>
<protein>
    <submittedName>
        <fullName evidence="2">Uncharacterized protein</fullName>
    </submittedName>
</protein>
<dbReference type="KEGG" id="mlut:JET14_03805"/>
<dbReference type="EMBL" id="CP066786">
    <property type="protein sequence ID" value="QQM31309.1"/>
    <property type="molecule type" value="Genomic_DNA"/>
</dbReference>
<reference evidence="2 3" key="1">
    <citation type="submission" date="2020-12" db="EMBL/GenBank/DDBJ databases">
        <authorList>
            <person name="Zheng R.K."/>
            <person name="Sun C.M."/>
        </authorList>
    </citation>
    <scope>NUCLEOTIDE SEQUENCE [LARGE SCALE GENOMIC DNA]</scope>
    <source>
        <strain evidence="2 3">ZRK001</strain>
    </source>
</reference>
<sequence length="85" mass="9048">MTNDMMNLRSLVEAGETGESVQSSLSITAKPEIDDSSLRSTLALANALRSALSAIDVAIGEIARKADTKLSREMNRNFSDHGVAP</sequence>
<organism evidence="2 3">
    <name type="scientific">Martelella lutilitoris</name>
    <dbReference type="NCBI Taxonomy" id="2583532"/>
    <lineage>
        <taxon>Bacteria</taxon>
        <taxon>Pseudomonadati</taxon>
        <taxon>Pseudomonadota</taxon>
        <taxon>Alphaproteobacteria</taxon>
        <taxon>Hyphomicrobiales</taxon>
        <taxon>Aurantimonadaceae</taxon>
        <taxon>Martelella</taxon>
    </lineage>
</organism>
<evidence type="ECO:0000313" key="2">
    <source>
        <dbReference type="EMBL" id="QQM31309.1"/>
    </source>
</evidence>
<dbReference type="RefSeq" id="WP_200336870.1">
    <property type="nucleotide sequence ID" value="NZ_CP066786.1"/>
</dbReference>
<evidence type="ECO:0000313" key="3">
    <source>
        <dbReference type="Proteomes" id="UP000596083"/>
    </source>
</evidence>
<feature type="region of interest" description="Disordered" evidence="1">
    <location>
        <begin position="1"/>
        <end position="29"/>
    </location>
</feature>
<dbReference type="AlphaFoldDB" id="A0A7T7KMV4"/>
<dbReference type="Proteomes" id="UP000596083">
    <property type="component" value="Chromosome"/>
</dbReference>